<evidence type="ECO:0000313" key="2">
    <source>
        <dbReference type="EMBL" id="TDU89760.1"/>
    </source>
</evidence>
<reference evidence="2 3" key="1">
    <citation type="submission" date="2019-03" db="EMBL/GenBank/DDBJ databases">
        <title>Genomic Encyclopedia of Type Strains, Phase III (KMG-III): the genomes of soil and plant-associated and newly described type strains.</title>
        <authorList>
            <person name="Whitman W."/>
        </authorList>
    </citation>
    <scope>NUCLEOTIDE SEQUENCE [LARGE SCALE GENOMIC DNA]</scope>
    <source>
        <strain evidence="2 3">VKM Ac-2575</strain>
    </source>
</reference>
<dbReference type="InterPro" id="IPR039422">
    <property type="entry name" value="MarR/SlyA-like"/>
</dbReference>
<accession>A0A4R7TCD2</accession>
<dbReference type="OrthoDB" id="7774677at2"/>
<dbReference type="InterPro" id="IPR036388">
    <property type="entry name" value="WH-like_DNA-bd_sf"/>
</dbReference>
<dbReference type="GO" id="GO:0006950">
    <property type="term" value="P:response to stress"/>
    <property type="evidence" value="ECO:0007669"/>
    <property type="project" value="TreeGrafter"/>
</dbReference>
<keyword evidence="3" id="KW-1185">Reference proteome</keyword>
<organism evidence="2 3">
    <name type="scientific">Kribbella voronezhensis</name>
    <dbReference type="NCBI Taxonomy" id="2512212"/>
    <lineage>
        <taxon>Bacteria</taxon>
        <taxon>Bacillati</taxon>
        <taxon>Actinomycetota</taxon>
        <taxon>Actinomycetes</taxon>
        <taxon>Propionibacteriales</taxon>
        <taxon>Kribbellaceae</taxon>
        <taxon>Kribbella</taxon>
    </lineage>
</organism>
<feature type="domain" description="HTH marR-type" evidence="1">
    <location>
        <begin position="26"/>
        <end position="126"/>
    </location>
</feature>
<evidence type="ECO:0000259" key="1">
    <source>
        <dbReference type="SMART" id="SM00347"/>
    </source>
</evidence>
<dbReference type="InterPro" id="IPR000835">
    <property type="entry name" value="HTH_MarR-typ"/>
</dbReference>
<comment type="caution">
    <text evidence="2">The sequence shown here is derived from an EMBL/GenBank/DDBJ whole genome shotgun (WGS) entry which is preliminary data.</text>
</comment>
<dbReference type="SUPFAM" id="SSF46785">
    <property type="entry name" value="Winged helix' DNA-binding domain"/>
    <property type="match status" value="1"/>
</dbReference>
<keyword evidence="2" id="KW-0238">DNA-binding</keyword>
<dbReference type="SMART" id="SM00347">
    <property type="entry name" value="HTH_MARR"/>
    <property type="match status" value="1"/>
</dbReference>
<dbReference type="GO" id="GO:0003677">
    <property type="term" value="F:DNA binding"/>
    <property type="evidence" value="ECO:0007669"/>
    <property type="project" value="UniProtKB-KW"/>
</dbReference>
<dbReference type="PANTHER" id="PTHR33164">
    <property type="entry name" value="TRANSCRIPTIONAL REGULATOR, MARR FAMILY"/>
    <property type="match status" value="1"/>
</dbReference>
<dbReference type="RefSeq" id="WP_133979787.1">
    <property type="nucleotide sequence ID" value="NZ_SOCE01000001.1"/>
</dbReference>
<dbReference type="GO" id="GO:0003700">
    <property type="term" value="F:DNA-binding transcription factor activity"/>
    <property type="evidence" value="ECO:0007669"/>
    <property type="project" value="InterPro"/>
</dbReference>
<name>A0A4R7TCD2_9ACTN</name>
<dbReference type="InterPro" id="IPR036390">
    <property type="entry name" value="WH_DNA-bd_sf"/>
</dbReference>
<dbReference type="Gene3D" id="1.10.10.10">
    <property type="entry name" value="Winged helix-like DNA-binding domain superfamily/Winged helix DNA-binding domain"/>
    <property type="match status" value="1"/>
</dbReference>
<proteinExistence type="predicted"/>
<dbReference type="AlphaFoldDB" id="A0A4R7TCD2"/>
<sequence length="143" mass="15748">MVDPVAAVEAAMVEIRQRQTRRVFAREAGVQDVSAQQVIDAVEAAGEEPIGVNGVAEALGVDQPRASKLVAAAVGAGLVRREADQQDGRRTNLVLTEAGRERLETVHSYRRRRFATAMRDWPETDQERFAVLLTRFVAGLSRH</sequence>
<gene>
    <name evidence="2" type="ORF">EV138_3336</name>
</gene>
<dbReference type="Pfam" id="PF12802">
    <property type="entry name" value="MarR_2"/>
    <property type="match status" value="1"/>
</dbReference>
<dbReference type="PANTHER" id="PTHR33164:SF57">
    <property type="entry name" value="MARR-FAMILY TRANSCRIPTIONAL REGULATOR"/>
    <property type="match status" value="1"/>
</dbReference>
<dbReference type="EMBL" id="SOCE01000001">
    <property type="protein sequence ID" value="TDU89760.1"/>
    <property type="molecule type" value="Genomic_DNA"/>
</dbReference>
<dbReference type="Proteomes" id="UP000295151">
    <property type="component" value="Unassembled WGS sequence"/>
</dbReference>
<evidence type="ECO:0000313" key="3">
    <source>
        <dbReference type="Proteomes" id="UP000295151"/>
    </source>
</evidence>
<protein>
    <submittedName>
        <fullName evidence="2">DNA-binding MarR family transcriptional regulator</fullName>
    </submittedName>
</protein>